<gene>
    <name evidence="2" type="ORF">B0H22_10912</name>
</gene>
<comment type="caution">
    <text evidence="2">The sequence shown here is derived from an EMBL/GenBank/DDBJ whole genome shotgun (WGS) entry which is preliminary data.</text>
</comment>
<protein>
    <submittedName>
        <fullName evidence="2">Uncharacterized protein</fullName>
    </submittedName>
</protein>
<proteinExistence type="predicted"/>
<dbReference type="EMBL" id="PVBU01000009">
    <property type="protein sequence ID" value="PQV42075.1"/>
    <property type="molecule type" value="Genomic_DNA"/>
</dbReference>
<feature type="region of interest" description="Disordered" evidence="1">
    <location>
        <begin position="25"/>
        <end position="52"/>
    </location>
</feature>
<dbReference type="Proteomes" id="UP000251060">
    <property type="component" value="Unassembled WGS sequence"/>
</dbReference>
<evidence type="ECO:0000313" key="2">
    <source>
        <dbReference type="EMBL" id="PQV42075.1"/>
    </source>
</evidence>
<evidence type="ECO:0000256" key="1">
    <source>
        <dbReference type="SAM" id="MobiDB-lite"/>
    </source>
</evidence>
<accession>A0A314ZZG4</accession>
<dbReference type="AlphaFoldDB" id="A0A314ZZG4"/>
<reference evidence="2 3" key="1">
    <citation type="submission" date="2018-02" db="EMBL/GenBank/DDBJ databases">
        <title>Subsurface microbial communities from deep shales in Ohio and West Virginia, USA.</title>
        <authorList>
            <person name="Wrighton K."/>
        </authorList>
    </citation>
    <scope>NUCLEOTIDE SEQUENCE [LARGE SCALE GENOMIC DNA]</scope>
    <source>
        <strain evidence="2 3">DSM 10369</strain>
    </source>
</reference>
<evidence type="ECO:0000313" key="3">
    <source>
        <dbReference type="Proteomes" id="UP000251060"/>
    </source>
</evidence>
<sequence length="52" mass="5985">MVTDDPMKETAPIHLLLKVAPEKIGNGNRKQSENHLEELINVESSSRENREW</sequence>
<organism evidence="2 3">
    <name type="scientific">Methanohalophilus euhalobius</name>
    <dbReference type="NCBI Taxonomy" id="51203"/>
    <lineage>
        <taxon>Archaea</taxon>
        <taxon>Methanobacteriati</taxon>
        <taxon>Methanobacteriota</taxon>
        <taxon>Stenosarchaea group</taxon>
        <taxon>Methanomicrobia</taxon>
        <taxon>Methanosarcinales</taxon>
        <taxon>Methanosarcinaceae</taxon>
        <taxon>Methanohalophilus</taxon>
    </lineage>
</organism>
<name>A0A314ZZG4_9EURY</name>